<reference evidence="15" key="2">
    <citation type="submission" date="2020-09" db="EMBL/GenBank/DDBJ databases">
        <authorList>
            <person name="Sun Q."/>
            <person name="Zhou Y."/>
        </authorList>
    </citation>
    <scope>NUCLEOTIDE SEQUENCE</scope>
    <source>
        <strain evidence="15">CGMCC 1.12997</strain>
    </source>
</reference>
<comment type="caution">
    <text evidence="15">The sequence shown here is derived from an EMBL/GenBank/DDBJ whole genome shotgun (WGS) entry which is preliminary data.</text>
</comment>
<evidence type="ECO:0000313" key="16">
    <source>
        <dbReference type="Proteomes" id="UP000647241"/>
    </source>
</evidence>
<evidence type="ECO:0000256" key="13">
    <source>
        <dbReference type="ARBA" id="ARBA00047594"/>
    </source>
</evidence>
<comment type="catalytic activity">
    <reaction evidence="13 14">
        <text>di-trans,octa-cis-undecaprenyl diphosphate + H2O = di-trans,octa-cis-undecaprenyl phosphate + phosphate + H(+)</text>
        <dbReference type="Rhea" id="RHEA:28094"/>
        <dbReference type="ChEBI" id="CHEBI:15377"/>
        <dbReference type="ChEBI" id="CHEBI:15378"/>
        <dbReference type="ChEBI" id="CHEBI:43474"/>
        <dbReference type="ChEBI" id="CHEBI:58405"/>
        <dbReference type="ChEBI" id="CHEBI:60392"/>
        <dbReference type="EC" id="3.6.1.27"/>
    </reaction>
</comment>
<feature type="transmembrane region" description="Helical" evidence="14">
    <location>
        <begin position="240"/>
        <end position="260"/>
    </location>
</feature>
<organism evidence="15 16">
    <name type="scientific">Edaphobacter dinghuensis</name>
    <dbReference type="NCBI Taxonomy" id="1560005"/>
    <lineage>
        <taxon>Bacteria</taxon>
        <taxon>Pseudomonadati</taxon>
        <taxon>Acidobacteriota</taxon>
        <taxon>Terriglobia</taxon>
        <taxon>Terriglobales</taxon>
        <taxon>Acidobacteriaceae</taxon>
        <taxon>Edaphobacter</taxon>
    </lineage>
</organism>
<dbReference type="EMBL" id="BMGT01000002">
    <property type="protein sequence ID" value="GGG78927.1"/>
    <property type="molecule type" value="Genomic_DNA"/>
</dbReference>
<dbReference type="GO" id="GO:0050380">
    <property type="term" value="F:undecaprenyl-diphosphatase activity"/>
    <property type="evidence" value="ECO:0007669"/>
    <property type="project" value="UniProtKB-UniRule"/>
</dbReference>
<dbReference type="GO" id="GO:0008360">
    <property type="term" value="P:regulation of cell shape"/>
    <property type="evidence" value="ECO:0007669"/>
    <property type="project" value="UniProtKB-KW"/>
</dbReference>
<keyword evidence="9 14" id="KW-0472">Membrane</keyword>
<dbReference type="AlphaFoldDB" id="A0A917HGZ2"/>
<evidence type="ECO:0000313" key="15">
    <source>
        <dbReference type="EMBL" id="GGG78927.1"/>
    </source>
</evidence>
<gene>
    <name evidence="14 15" type="primary">uppP</name>
    <name evidence="15" type="ORF">GCM10011585_22700</name>
</gene>
<keyword evidence="14" id="KW-0961">Cell wall biogenesis/degradation</keyword>
<feature type="transmembrane region" description="Helical" evidence="14">
    <location>
        <begin position="46"/>
        <end position="63"/>
    </location>
</feature>
<feature type="transmembrane region" description="Helical" evidence="14">
    <location>
        <begin position="272"/>
        <end position="291"/>
    </location>
</feature>
<evidence type="ECO:0000256" key="7">
    <source>
        <dbReference type="ARBA" id="ARBA00022801"/>
    </source>
</evidence>
<evidence type="ECO:0000256" key="3">
    <source>
        <dbReference type="ARBA" id="ARBA00012374"/>
    </source>
</evidence>
<keyword evidence="6 14" id="KW-0812">Transmembrane</keyword>
<sequence length="296" mass="31964">MPIFQVIILAIVQGLAELLPVSSSAHVVVAEKLLGLDPSSPPMTLLLVMLHTGTMFAVIVYFWSQWKRTYFSSSDAFKRFAIRAIWASILTAIIGYPIIKVIEKTAFAGASKGEIESLFGRLDLVAPALAAAGILILIAGLIESRRMGAHEQVYGDSVTMRQAGWIGAIQGLCLPFRGFSRSGATISTGMLTGASKDRAERFSFALAVILTPAAIGKEAMRLLKATHEAAASGTPIDLHSSVMASLLGMVFAFLAGLVALKWLSSWLEQGRWYLFGIYCLVASAVVFYLHYGPRHL</sequence>
<feature type="transmembrane region" description="Helical" evidence="14">
    <location>
        <begin position="84"/>
        <end position="102"/>
    </location>
</feature>
<name>A0A917HGZ2_9BACT</name>
<feature type="transmembrane region" description="Helical" evidence="14">
    <location>
        <begin position="122"/>
        <end position="142"/>
    </location>
</feature>
<keyword evidence="14" id="KW-0133">Cell shape</keyword>
<proteinExistence type="inferred from homology"/>
<evidence type="ECO:0000256" key="11">
    <source>
        <dbReference type="ARBA" id="ARBA00032707"/>
    </source>
</evidence>
<dbReference type="Pfam" id="PF02673">
    <property type="entry name" value="BacA"/>
    <property type="match status" value="1"/>
</dbReference>
<protein>
    <recommendedName>
        <fullName evidence="4 14">Undecaprenyl-diphosphatase</fullName>
        <ecNumber evidence="3 14">3.6.1.27</ecNumber>
    </recommendedName>
    <alternativeName>
        <fullName evidence="12 14">Bacitracin resistance protein</fullName>
    </alternativeName>
    <alternativeName>
        <fullName evidence="11 14">Undecaprenyl pyrophosphate phosphatase</fullName>
    </alternativeName>
</protein>
<dbReference type="PANTHER" id="PTHR30622:SF2">
    <property type="entry name" value="UNDECAPRENYL-DIPHOSPHATASE"/>
    <property type="match status" value="1"/>
</dbReference>
<evidence type="ECO:0000256" key="6">
    <source>
        <dbReference type="ARBA" id="ARBA00022692"/>
    </source>
</evidence>
<dbReference type="EC" id="3.6.1.27" evidence="3 14"/>
<dbReference type="PANTHER" id="PTHR30622">
    <property type="entry name" value="UNDECAPRENYL-DIPHOSPHATASE"/>
    <property type="match status" value="1"/>
</dbReference>
<keyword evidence="5 14" id="KW-1003">Cell membrane</keyword>
<evidence type="ECO:0000256" key="1">
    <source>
        <dbReference type="ARBA" id="ARBA00004651"/>
    </source>
</evidence>
<evidence type="ECO:0000256" key="12">
    <source>
        <dbReference type="ARBA" id="ARBA00032932"/>
    </source>
</evidence>
<dbReference type="GO" id="GO:0005886">
    <property type="term" value="C:plasma membrane"/>
    <property type="evidence" value="ECO:0007669"/>
    <property type="project" value="UniProtKB-SubCell"/>
</dbReference>
<evidence type="ECO:0000256" key="2">
    <source>
        <dbReference type="ARBA" id="ARBA00010621"/>
    </source>
</evidence>
<comment type="miscellaneous">
    <text evidence="14">Bacitracin is thought to be involved in the inhibition of peptidoglycan synthesis by sequestering undecaprenyl diphosphate, thereby reducing the pool of lipid carrier available.</text>
</comment>
<comment type="similarity">
    <text evidence="2 14">Belongs to the UppP family.</text>
</comment>
<dbReference type="GO" id="GO:0071555">
    <property type="term" value="P:cell wall organization"/>
    <property type="evidence" value="ECO:0007669"/>
    <property type="project" value="UniProtKB-KW"/>
</dbReference>
<dbReference type="Proteomes" id="UP000647241">
    <property type="component" value="Unassembled WGS sequence"/>
</dbReference>
<dbReference type="HAMAP" id="MF_01006">
    <property type="entry name" value="Undec_diphosphatase"/>
    <property type="match status" value="1"/>
</dbReference>
<comment type="subcellular location">
    <subcellularLocation>
        <location evidence="1 14">Cell membrane</location>
        <topology evidence="1 14">Multi-pass membrane protein</topology>
    </subcellularLocation>
</comment>
<evidence type="ECO:0000256" key="5">
    <source>
        <dbReference type="ARBA" id="ARBA00022475"/>
    </source>
</evidence>
<evidence type="ECO:0000256" key="9">
    <source>
        <dbReference type="ARBA" id="ARBA00023136"/>
    </source>
</evidence>
<reference evidence="15" key="1">
    <citation type="journal article" date="2014" name="Int. J. Syst. Evol. Microbiol.">
        <title>Complete genome sequence of Corynebacterium casei LMG S-19264T (=DSM 44701T), isolated from a smear-ripened cheese.</title>
        <authorList>
            <consortium name="US DOE Joint Genome Institute (JGI-PGF)"/>
            <person name="Walter F."/>
            <person name="Albersmeier A."/>
            <person name="Kalinowski J."/>
            <person name="Ruckert C."/>
        </authorList>
    </citation>
    <scope>NUCLEOTIDE SEQUENCE</scope>
    <source>
        <strain evidence="15">CGMCC 1.12997</strain>
    </source>
</reference>
<keyword evidence="7 14" id="KW-0378">Hydrolase</keyword>
<keyword evidence="10 14" id="KW-0046">Antibiotic resistance</keyword>
<evidence type="ECO:0000256" key="10">
    <source>
        <dbReference type="ARBA" id="ARBA00023251"/>
    </source>
</evidence>
<evidence type="ECO:0000256" key="8">
    <source>
        <dbReference type="ARBA" id="ARBA00022989"/>
    </source>
</evidence>
<keyword evidence="14" id="KW-0573">Peptidoglycan synthesis</keyword>
<dbReference type="RefSeq" id="WP_188554221.1">
    <property type="nucleotide sequence ID" value="NZ_BMGT01000002.1"/>
</dbReference>
<dbReference type="InterPro" id="IPR003824">
    <property type="entry name" value="UppP"/>
</dbReference>
<keyword evidence="16" id="KW-1185">Reference proteome</keyword>
<dbReference type="GO" id="GO:0009252">
    <property type="term" value="P:peptidoglycan biosynthetic process"/>
    <property type="evidence" value="ECO:0007669"/>
    <property type="project" value="UniProtKB-KW"/>
</dbReference>
<dbReference type="GO" id="GO:0046677">
    <property type="term" value="P:response to antibiotic"/>
    <property type="evidence" value="ECO:0007669"/>
    <property type="project" value="UniProtKB-UniRule"/>
</dbReference>
<evidence type="ECO:0000256" key="4">
    <source>
        <dbReference type="ARBA" id="ARBA00021581"/>
    </source>
</evidence>
<accession>A0A917HGZ2</accession>
<comment type="function">
    <text evidence="14">Catalyzes the dephosphorylation of undecaprenyl diphosphate (UPP). Confers resistance to bacitracin.</text>
</comment>
<keyword evidence="8 14" id="KW-1133">Transmembrane helix</keyword>
<evidence type="ECO:0000256" key="14">
    <source>
        <dbReference type="HAMAP-Rule" id="MF_01006"/>
    </source>
</evidence>